<keyword evidence="3" id="KW-1185">Reference proteome</keyword>
<sequence>MEIRLVTKRWSSDKSGGNNLSSERNQPHSSGNYDATPSSTPHPLVNDGKDAAAFPDLINFRIRAASPGNECLPSPNEPPLGKEGPPVNDLFGGPRFGMVRF</sequence>
<feature type="region of interest" description="Disordered" evidence="1">
    <location>
        <begin position="68"/>
        <end position="93"/>
    </location>
</feature>
<name>A0AAV4YG13_CAEEX</name>
<gene>
    <name evidence="2" type="ORF">CEXT_697311</name>
</gene>
<reference evidence="2 3" key="1">
    <citation type="submission" date="2021-06" db="EMBL/GenBank/DDBJ databases">
        <title>Caerostris extrusa draft genome.</title>
        <authorList>
            <person name="Kono N."/>
            <person name="Arakawa K."/>
        </authorList>
    </citation>
    <scope>NUCLEOTIDE SEQUENCE [LARGE SCALE GENOMIC DNA]</scope>
</reference>
<evidence type="ECO:0000313" key="2">
    <source>
        <dbReference type="EMBL" id="GIZ05214.1"/>
    </source>
</evidence>
<feature type="compositionally biased region" description="Polar residues" evidence="1">
    <location>
        <begin position="13"/>
        <end position="41"/>
    </location>
</feature>
<dbReference type="Proteomes" id="UP001054945">
    <property type="component" value="Unassembled WGS sequence"/>
</dbReference>
<accession>A0AAV4YG13</accession>
<dbReference type="EMBL" id="BPLR01019236">
    <property type="protein sequence ID" value="GIZ05214.1"/>
    <property type="molecule type" value="Genomic_DNA"/>
</dbReference>
<feature type="region of interest" description="Disordered" evidence="1">
    <location>
        <begin position="1"/>
        <end position="50"/>
    </location>
</feature>
<comment type="caution">
    <text evidence="2">The sequence shown here is derived from an EMBL/GenBank/DDBJ whole genome shotgun (WGS) entry which is preliminary data.</text>
</comment>
<evidence type="ECO:0000313" key="3">
    <source>
        <dbReference type="Proteomes" id="UP001054945"/>
    </source>
</evidence>
<proteinExistence type="predicted"/>
<dbReference type="AlphaFoldDB" id="A0AAV4YG13"/>
<protein>
    <submittedName>
        <fullName evidence="2">Uncharacterized protein</fullName>
    </submittedName>
</protein>
<evidence type="ECO:0000256" key="1">
    <source>
        <dbReference type="SAM" id="MobiDB-lite"/>
    </source>
</evidence>
<organism evidence="2 3">
    <name type="scientific">Caerostris extrusa</name>
    <name type="common">Bark spider</name>
    <name type="synonym">Caerostris bankana</name>
    <dbReference type="NCBI Taxonomy" id="172846"/>
    <lineage>
        <taxon>Eukaryota</taxon>
        <taxon>Metazoa</taxon>
        <taxon>Ecdysozoa</taxon>
        <taxon>Arthropoda</taxon>
        <taxon>Chelicerata</taxon>
        <taxon>Arachnida</taxon>
        <taxon>Araneae</taxon>
        <taxon>Araneomorphae</taxon>
        <taxon>Entelegynae</taxon>
        <taxon>Araneoidea</taxon>
        <taxon>Araneidae</taxon>
        <taxon>Caerostris</taxon>
    </lineage>
</organism>